<feature type="transmembrane region" description="Helical" evidence="5">
    <location>
        <begin position="23"/>
        <end position="41"/>
    </location>
</feature>
<reference evidence="6 7" key="1">
    <citation type="submission" date="2017-04" db="EMBL/GenBank/DDBJ databases">
        <title>Draft genome sequence of Marssonina coronaria NL1: causal agent of apple blotch.</title>
        <authorList>
            <person name="Cheng Q."/>
        </authorList>
    </citation>
    <scope>NUCLEOTIDE SEQUENCE [LARGE SCALE GENOMIC DNA]</scope>
    <source>
        <strain evidence="6 7">NL1</strain>
    </source>
</reference>
<dbReference type="PANTHER" id="PTHR31465">
    <property type="entry name" value="PROTEIN RTA1-RELATED"/>
    <property type="match status" value="1"/>
</dbReference>
<dbReference type="GO" id="GO:0016020">
    <property type="term" value="C:membrane"/>
    <property type="evidence" value="ECO:0007669"/>
    <property type="project" value="UniProtKB-SubCell"/>
</dbReference>
<feature type="transmembrane region" description="Helical" evidence="5">
    <location>
        <begin position="88"/>
        <end position="110"/>
    </location>
</feature>
<dbReference type="Pfam" id="PF04479">
    <property type="entry name" value="RTA1"/>
    <property type="match status" value="1"/>
</dbReference>
<evidence type="ECO:0000256" key="3">
    <source>
        <dbReference type="ARBA" id="ARBA00022989"/>
    </source>
</evidence>
<evidence type="ECO:0000256" key="2">
    <source>
        <dbReference type="ARBA" id="ARBA00022692"/>
    </source>
</evidence>
<feature type="transmembrane region" description="Helical" evidence="5">
    <location>
        <begin position="210"/>
        <end position="230"/>
    </location>
</feature>
<keyword evidence="7" id="KW-1185">Reference proteome</keyword>
<evidence type="ECO:0000256" key="5">
    <source>
        <dbReference type="SAM" id="Phobius"/>
    </source>
</evidence>
<evidence type="ECO:0000256" key="4">
    <source>
        <dbReference type="ARBA" id="ARBA00023136"/>
    </source>
</evidence>
<dbReference type="Proteomes" id="UP000242519">
    <property type="component" value="Unassembled WGS sequence"/>
</dbReference>
<proteinExistence type="predicted"/>
<dbReference type="STRING" id="503106.A0A218ZFS0"/>
<comment type="caution">
    <text evidence="6">The sequence shown here is derived from an EMBL/GenBank/DDBJ whole genome shotgun (WGS) entry which is preliminary data.</text>
</comment>
<protein>
    <recommendedName>
        <fullName evidence="8">RTA1 domain protein</fullName>
    </recommendedName>
</protein>
<dbReference type="InParanoid" id="A0A218ZFS0"/>
<keyword evidence="2 5" id="KW-0812">Transmembrane</keyword>
<accession>A0A218ZFS0</accession>
<name>A0A218ZFS0_9HELO</name>
<dbReference type="InterPro" id="IPR007568">
    <property type="entry name" value="RTA1"/>
</dbReference>
<gene>
    <name evidence="6" type="ORF">B2J93_9176</name>
</gene>
<dbReference type="EMBL" id="MZNU01000046">
    <property type="protein sequence ID" value="OWP06403.1"/>
    <property type="molecule type" value="Genomic_DNA"/>
</dbReference>
<sequence>MTSATGGATTDGNIYSYDAVDDAAIAAAACFAVVTLMQLAMMVLKKTYLYLPMVCGGFSQALPPKPVMTGGYVVRYLSARSPGTASLYAAQSLLILLPPSLFATTIYMTYGRIVLLVKKTDASVVRPERVTGIFVVGDLLAFSLQLAGGGMLASDSDSSMGRIIVLVGLGIQLVFSGFFLTIAIIFDHRMTQAPRRGIIPIYGKHSWRKLLLWLIICSALITVRCIYRIVEYTTGTEGFIMTHEAFAYLCDTILMLGVLSTFLFVHAGDVLPRKSDIQKMADKSYIDLEDRL</sequence>
<feature type="transmembrane region" description="Helical" evidence="5">
    <location>
        <begin position="130"/>
        <end position="151"/>
    </location>
</feature>
<evidence type="ECO:0000256" key="1">
    <source>
        <dbReference type="ARBA" id="ARBA00004141"/>
    </source>
</evidence>
<dbReference type="AlphaFoldDB" id="A0A218ZFS0"/>
<feature type="transmembrane region" description="Helical" evidence="5">
    <location>
        <begin position="245"/>
        <end position="265"/>
    </location>
</feature>
<keyword evidence="3 5" id="KW-1133">Transmembrane helix</keyword>
<evidence type="ECO:0000313" key="6">
    <source>
        <dbReference type="EMBL" id="OWP06403.1"/>
    </source>
</evidence>
<evidence type="ECO:0008006" key="8">
    <source>
        <dbReference type="Google" id="ProtNLM"/>
    </source>
</evidence>
<organism evidence="6 7">
    <name type="scientific">Diplocarpon coronariae</name>
    <dbReference type="NCBI Taxonomy" id="2795749"/>
    <lineage>
        <taxon>Eukaryota</taxon>
        <taxon>Fungi</taxon>
        <taxon>Dikarya</taxon>
        <taxon>Ascomycota</taxon>
        <taxon>Pezizomycotina</taxon>
        <taxon>Leotiomycetes</taxon>
        <taxon>Helotiales</taxon>
        <taxon>Drepanopezizaceae</taxon>
        <taxon>Diplocarpon</taxon>
    </lineage>
</organism>
<comment type="subcellular location">
    <subcellularLocation>
        <location evidence="1">Membrane</location>
        <topology evidence="1">Multi-pass membrane protein</topology>
    </subcellularLocation>
</comment>
<dbReference type="OrthoDB" id="3358017at2759"/>
<keyword evidence="4 5" id="KW-0472">Membrane</keyword>
<dbReference type="PANTHER" id="PTHR31465:SF33">
    <property type="entry name" value="DOMAIN PROTEIN, PUTATIVE (AFU_ORTHOLOGUE AFUA_5G01310)-RELATED"/>
    <property type="match status" value="1"/>
</dbReference>
<feature type="transmembrane region" description="Helical" evidence="5">
    <location>
        <begin position="163"/>
        <end position="186"/>
    </location>
</feature>
<evidence type="ECO:0000313" key="7">
    <source>
        <dbReference type="Proteomes" id="UP000242519"/>
    </source>
</evidence>